<evidence type="ECO:0000313" key="5">
    <source>
        <dbReference type="EMBL" id="SNR77990.1"/>
    </source>
</evidence>
<keyword evidence="6" id="KW-1185">Reference proteome</keyword>
<evidence type="ECO:0000256" key="1">
    <source>
        <dbReference type="ARBA" id="ARBA00001917"/>
    </source>
</evidence>
<sequence>METLPLSKAFTLIEPGPVIFITTSDGVKQNIMTITWTMVMDFSATFAITTGPWNYSYAALRNTKECVISIPTVDLIDTVIKVGTCSGKDTDKFEAFNLTPCRAKHVRAPLITECLANIECRVIDIIDKHNIFVLEGIAAYFDSSRKEKRTIHAVGDGTFIMDGDRIDRQEMMRSKLPDRIQLSPDLHLPDLCTLL</sequence>
<gene>
    <name evidence="5" type="ORF">SAMN06265370_1241</name>
</gene>
<dbReference type="GO" id="GO:0010181">
    <property type="term" value="F:FMN binding"/>
    <property type="evidence" value="ECO:0007669"/>
    <property type="project" value="InterPro"/>
</dbReference>
<dbReference type="AlphaFoldDB" id="A0A238Z3V1"/>
<accession>A0A238Z3V1</accession>
<proteinExistence type="inferred from homology"/>
<dbReference type="SUPFAM" id="SSF50475">
    <property type="entry name" value="FMN-binding split barrel"/>
    <property type="match status" value="1"/>
</dbReference>
<dbReference type="PANTHER" id="PTHR43567">
    <property type="entry name" value="FLAVOREDOXIN-RELATED-RELATED"/>
    <property type="match status" value="1"/>
</dbReference>
<evidence type="ECO:0000256" key="3">
    <source>
        <dbReference type="ARBA" id="ARBA00038054"/>
    </source>
</evidence>
<dbReference type="Proteomes" id="UP000198417">
    <property type="component" value="Unassembled WGS sequence"/>
</dbReference>
<dbReference type="Pfam" id="PF01613">
    <property type="entry name" value="Flavin_Reduct"/>
    <property type="match status" value="1"/>
</dbReference>
<dbReference type="OrthoDB" id="9792436at2"/>
<comment type="similarity">
    <text evidence="3">Belongs to the flavoredoxin family.</text>
</comment>
<dbReference type="PANTHER" id="PTHR43567:SF1">
    <property type="entry name" value="FLAVOREDOXIN"/>
    <property type="match status" value="1"/>
</dbReference>
<dbReference type="EMBL" id="FZNN01000024">
    <property type="protein sequence ID" value="SNR77990.1"/>
    <property type="molecule type" value="Genomic_DNA"/>
</dbReference>
<comment type="cofactor">
    <cofactor evidence="1">
        <name>FMN</name>
        <dbReference type="ChEBI" id="CHEBI:58210"/>
    </cofactor>
</comment>
<organism evidence="5 6">
    <name type="scientific">Puniceibacterium sediminis</name>
    <dbReference type="NCBI Taxonomy" id="1608407"/>
    <lineage>
        <taxon>Bacteria</taxon>
        <taxon>Pseudomonadati</taxon>
        <taxon>Pseudomonadota</taxon>
        <taxon>Alphaproteobacteria</taxon>
        <taxon>Rhodobacterales</taxon>
        <taxon>Paracoccaceae</taxon>
        <taxon>Puniceibacterium</taxon>
    </lineage>
</organism>
<reference evidence="5 6" key="1">
    <citation type="submission" date="2017-06" db="EMBL/GenBank/DDBJ databases">
        <authorList>
            <person name="Kim H.J."/>
            <person name="Triplett B.A."/>
        </authorList>
    </citation>
    <scope>NUCLEOTIDE SEQUENCE [LARGE SCALE GENOMIC DNA]</scope>
    <source>
        <strain evidence="5 6">DSM 29052</strain>
    </source>
</reference>
<dbReference type="Gene3D" id="2.30.110.10">
    <property type="entry name" value="Electron Transport, Fmn-binding Protein, Chain A"/>
    <property type="match status" value="1"/>
</dbReference>
<dbReference type="GO" id="GO:0016646">
    <property type="term" value="F:oxidoreductase activity, acting on the CH-NH group of donors, NAD or NADP as acceptor"/>
    <property type="evidence" value="ECO:0007669"/>
    <property type="project" value="UniProtKB-ARBA"/>
</dbReference>
<dbReference type="InterPro" id="IPR002563">
    <property type="entry name" value="Flavin_Rdtase-like_dom"/>
</dbReference>
<dbReference type="InterPro" id="IPR052174">
    <property type="entry name" value="Flavoredoxin"/>
</dbReference>
<dbReference type="SMART" id="SM00903">
    <property type="entry name" value="Flavin_Reduct"/>
    <property type="match status" value="1"/>
</dbReference>
<dbReference type="RefSeq" id="WP_089273273.1">
    <property type="nucleotide sequence ID" value="NZ_FZNN01000024.1"/>
</dbReference>
<evidence type="ECO:0000313" key="6">
    <source>
        <dbReference type="Proteomes" id="UP000198417"/>
    </source>
</evidence>
<feature type="domain" description="Flavin reductase like" evidence="4">
    <location>
        <begin position="12"/>
        <end position="153"/>
    </location>
</feature>
<evidence type="ECO:0000259" key="4">
    <source>
        <dbReference type="SMART" id="SM00903"/>
    </source>
</evidence>
<keyword evidence="2" id="KW-0285">Flavoprotein</keyword>
<protein>
    <submittedName>
        <fullName evidence="5">NADH-FMN oxidoreductase RutF, flavin reductase (DIM6/NTAB) family</fullName>
    </submittedName>
</protein>
<name>A0A238Z3V1_9RHOB</name>
<dbReference type="InterPro" id="IPR012349">
    <property type="entry name" value="Split_barrel_FMN-bd"/>
</dbReference>
<evidence type="ECO:0000256" key="2">
    <source>
        <dbReference type="ARBA" id="ARBA00022630"/>
    </source>
</evidence>